<evidence type="ECO:0000313" key="2">
    <source>
        <dbReference type="Proteomes" id="UP000309992"/>
    </source>
</evidence>
<dbReference type="EMBL" id="SWMS01000002">
    <property type="protein sequence ID" value="TKG72497.1"/>
    <property type="molecule type" value="Genomic_DNA"/>
</dbReference>
<evidence type="ECO:0000313" key="1">
    <source>
        <dbReference type="EMBL" id="TKG72497.1"/>
    </source>
</evidence>
<dbReference type="RefSeq" id="WP_112273454.1">
    <property type="nucleotide sequence ID" value="NZ_SWMS01000002.1"/>
</dbReference>
<name>A0ABY2SA45_9PSEU</name>
<keyword evidence="2" id="KW-1185">Reference proteome</keyword>
<accession>A0ABY2SA45</accession>
<gene>
    <name evidence="1" type="ORF">FCN18_04385</name>
</gene>
<protein>
    <recommendedName>
        <fullName evidence="3">WXG100 family type VII secretion target</fullName>
    </recommendedName>
</protein>
<dbReference type="Proteomes" id="UP000309992">
    <property type="component" value="Unassembled WGS sequence"/>
</dbReference>
<organism evidence="1 2">
    <name type="scientific">Prauserella endophytica</name>
    <dbReference type="NCBI Taxonomy" id="1592324"/>
    <lineage>
        <taxon>Bacteria</taxon>
        <taxon>Bacillati</taxon>
        <taxon>Actinomycetota</taxon>
        <taxon>Actinomycetes</taxon>
        <taxon>Pseudonocardiales</taxon>
        <taxon>Pseudonocardiaceae</taxon>
        <taxon>Prauserella</taxon>
        <taxon>Prauserella coralliicola group</taxon>
    </lineage>
</organism>
<sequence>MAGFGAVPDELRETAGMIGDAVAGVAGMVWRGPSGDYGHPGVQAGWEQYVDHLRRQVEALRDKAEDFGVRLGEAAGRYLDSETEAGGTLGTFGDVLENDGGALRAVGGGISDVLNGDDAGTSAVAGVGEGPVR</sequence>
<proteinExistence type="predicted"/>
<reference evidence="1 2" key="1">
    <citation type="journal article" date="2015" name="Antonie Van Leeuwenhoek">
        <title>Prauserella endophytica sp. nov., an endophytic actinobacterium isolated from Tamarix taklamakanensis.</title>
        <authorList>
            <person name="Liu J.M."/>
            <person name="Habden X."/>
            <person name="Guo L."/>
            <person name="Tuo L."/>
            <person name="Jiang Z.K."/>
            <person name="Liu S.W."/>
            <person name="Liu X.F."/>
            <person name="Chen L."/>
            <person name="Li R.F."/>
            <person name="Zhang Y.Q."/>
            <person name="Sun C.H."/>
        </authorList>
    </citation>
    <scope>NUCLEOTIDE SEQUENCE [LARGE SCALE GENOMIC DNA]</scope>
    <source>
        <strain evidence="1 2">CGMCC 4.7182</strain>
    </source>
</reference>
<evidence type="ECO:0008006" key="3">
    <source>
        <dbReference type="Google" id="ProtNLM"/>
    </source>
</evidence>
<comment type="caution">
    <text evidence="1">The sequence shown here is derived from an EMBL/GenBank/DDBJ whole genome shotgun (WGS) entry which is preliminary data.</text>
</comment>